<evidence type="ECO:0000313" key="3">
    <source>
        <dbReference type="Proteomes" id="UP000282454"/>
    </source>
</evidence>
<dbReference type="EMBL" id="RCDD01000010">
    <property type="protein sequence ID" value="RLK53846.1"/>
    <property type="molecule type" value="Genomic_DNA"/>
</dbReference>
<keyword evidence="1" id="KW-0732">Signal</keyword>
<dbReference type="RefSeq" id="WP_147460251.1">
    <property type="nucleotide sequence ID" value="NZ_RCDD01000010.1"/>
</dbReference>
<evidence type="ECO:0000313" key="2">
    <source>
        <dbReference type="EMBL" id="RLK53846.1"/>
    </source>
</evidence>
<reference evidence="2 3" key="1">
    <citation type="submission" date="2018-10" db="EMBL/GenBank/DDBJ databases">
        <title>Genomic Encyclopedia of Archaeal and Bacterial Type Strains, Phase II (KMG-II): from individual species to whole genera.</title>
        <authorList>
            <person name="Goeker M."/>
        </authorList>
    </citation>
    <scope>NUCLEOTIDE SEQUENCE [LARGE SCALE GENOMIC DNA]</scope>
    <source>
        <strain evidence="2 3">DSM 45657</strain>
    </source>
</reference>
<keyword evidence="3" id="KW-1185">Reference proteome</keyword>
<feature type="chain" id="PRO_5039641863" evidence="1">
    <location>
        <begin position="22"/>
        <end position="185"/>
    </location>
</feature>
<dbReference type="OrthoDB" id="4202326at2"/>
<evidence type="ECO:0000256" key="1">
    <source>
        <dbReference type="SAM" id="SignalP"/>
    </source>
</evidence>
<dbReference type="Proteomes" id="UP000282454">
    <property type="component" value="Unassembled WGS sequence"/>
</dbReference>
<proteinExistence type="predicted"/>
<organism evidence="2 3">
    <name type="scientific">Actinokineospora cianjurensis</name>
    <dbReference type="NCBI Taxonomy" id="585224"/>
    <lineage>
        <taxon>Bacteria</taxon>
        <taxon>Bacillati</taxon>
        <taxon>Actinomycetota</taxon>
        <taxon>Actinomycetes</taxon>
        <taxon>Pseudonocardiales</taxon>
        <taxon>Pseudonocardiaceae</taxon>
        <taxon>Actinokineospora</taxon>
    </lineage>
</organism>
<gene>
    <name evidence="2" type="ORF">CLV68_6510</name>
</gene>
<dbReference type="AlphaFoldDB" id="A0A421AVU0"/>
<feature type="signal peptide" evidence="1">
    <location>
        <begin position="1"/>
        <end position="21"/>
    </location>
</feature>
<accession>A0A421AVU0</accession>
<sequence length="185" mass="18658">MTSSRVPTLLVSGLGALVLCAACSAGPSSEAPRQNPAVGWVDRVCQATVINGARLSQLPAIDPTDPAKAKDGMLAFLTSLSDSLTAVGDGITTAGTPPVSDGAAAVSKAMANLDGARTSVDSAKSKLAAAPVTDPVAFQQAVDALAPNLGALQDNQGPVRDLRENPEINDAYHQAPTCHTLDGTS</sequence>
<comment type="caution">
    <text evidence="2">The sequence shown here is derived from an EMBL/GenBank/DDBJ whole genome shotgun (WGS) entry which is preliminary data.</text>
</comment>
<name>A0A421AVU0_9PSEU</name>
<protein>
    <submittedName>
        <fullName evidence="2">Uncharacterized protein</fullName>
    </submittedName>
</protein>